<dbReference type="OrthoDB" id="106741at2157"/>
<keyword evidence="1" id="KW-1133">Transmembrane helix</keyword>
<name>A0A0X8XXX4_9EURY</name>
<feature type="transmembrane region" description="Helical" evidence="1">
    <location>
        <begin position="16"/>
        <end position="46"/>
    </location>
</feature>
<proteinExistence type="predicted"/>
<feature type="transmembrane region" description="Helical" evidence="1">
    <location>
        <begin position="121"/>
        <end position="143"/>
    </location>
</feature>
<dbReference type="EMBL" id="LT158599">
    <property type="protein sequence ID" value="CVK34362.1"/>
    <property type="molecule type" value="Genomic_DNA"/>
</dbReference>
<feature type="transmembrane region" description="Helical" evidence="1">
    <location>
        <begin position="52"/>
        <end position="77"/>
    </location>
</feature>
<keyword evidence="1" id="KW-0472">Membrane</keyword>
<dbReference type="Proteomes" id="UP000069850">
    <property type="component" value="Chromosome 1"/>
</dbReference>
<protein>
    <submittedName>
        <fullName evidence="2">Uncharacterized protein</fullName>
    </submittedName>
</protein>
<accession>A0A0X8XXX4</accession>
<dbReference type="AlphaFoldDB" id="A0A0X8XXX4"/>
<keyword evidence="1" id="KW-0812">Transmembrane</keyword>
<sequence length="216" mass="24080">MHESTLIRFRSEIRHFYLITVANIVFAALLMAFGISGLVGQAVLIYETFSTVAYVIYSPVVLIIALFAALAGFGWILTSVRVFEGIEAIKDELDEKRGVVSDEDLTRLIVSMLSHYRDNRATIRTMILVCTLGGVCSFFLGVLGSLEFLSVSTDGIVFTLNNYLVIPFMLLTLGVALVSLASSSYFSRFARVWDERLDEIGESEALLKETLELDRR</sequence>
<evidence type="ECO:0000313" key="3">
    <source>
        <dbReference type="Proteomes" id="UP000069850"/>
    </source>
</evidence>
<dbReference type="GeneID" id="27138622"/>
<gene>
    <name evidence="2" type="ORF">MMAB1_3149</name>
</gene>
<evidence type="ECO:0000256" key="1">
    <source>
        <dbReference type="SAM" id="Phobius"/>
    </source>
</evidence>
<feature type="transmembrane region" description="Helical" evidence="1">
    <location>
        <begin position="163"/>
        <end position="186"/>
    </location>
</feature>
<evidence type="ECO:0000313" key="2">
    <source>
        <dbReference type="EMBL" id="CVK34362.1"/>
    </source>
</evidence>
<reference evidence="2 3" key="1">
    <citation type="submission" date="2016-01" db="EMBL/GenBank/DDBJ databases">
        <authorList>
            <person name="Manzoor S."/>
        </authorList>
    </citation>
    <scope>NUCLEOTIDE SEQUENCE [LARGE SCALE GENOMIC DNA]</scope>
    <source>
        <strain evidence="2">Methanoculleus sp MAB1</strain>
    </source>
</reference>
<dbReference type="KEGG" id="mema:MMAB1_3149"/>
<dbReference type="RefSeq" id="WP_062265792.1">
    <property type="nucleotide sequence ID" value="NZ_LT158599.1"/>
</dbReference>
<organism evidence="2 3">
    <name type="scientific">Methanoculleus bourgensis</name>
    <dbReference type="NCBI Taxonomy" id="83986"/>
    <lineage>
        <taxon>Archaea</taxon>
        <taxon>Methanobacteriati</taxon>
        <taxon>Methanobacteriota</taxon>
        <taxon>Stenosarchaea group</taxon>
        <taxon>Methanomicrobia</taxon>
        <taxon>Methanomicrobiales</taxon>
        <taxon>Methanomicrobiaceae</taxon>
        <taxon>Methanoculleus</taxon>
    </lineage>
</organism>